<feature type="region of interest" description="Disordered" evidence="1">
    <location>
        <begin position="167"/>
        <end position="275"/>
    </location>
</feature>
<feature type="compositionally biased region" description="Basic and acidic residues" evidence="1">
    <location>
        <begin position="553"/>
        <end position="569"/>
    </location>
</feature>
<name>A0A699GPH3_TANCI</name>
<accession>A0A699GPH3</accession>
<reference evidence="2" key="1">
    <citation type="journal article" date="2019" name="Sci. Rep.">
        <title>Draft genome of Tanacetum cinerariifolium, the natural source of mosquito coil.</title>
        <authorList>
            <person name="Yamashiro T."/>
            <person name="Shiraishi A."/>
            <person name="Satake H."/>
            <person name="Nakayama K."/>
        </authorList>
    </citation>
    <scope>NUCLEOTIDE SEQUENCE</scope>
</reference>
<evidence type="ECO:0000313" key="2">
    <source>
        <dbReference type="EMBL" id="GEV57492.1"/>
    </source>
</evidence>
<feature type="compositionally biased region" description="Acidic residues" evidence="1">
    <location>
        <begin position="172"/>
        <end position="206"/>
    </location>
</feature>
<protein>
    <recommendedName>
        <fullName evidence="3">Reverse transcriptase domain-containing protein</fullName>
    </recommendedName>
</protein>
<dbReference type="EMBL" id="BKCJ010027547">
    <property type="protein sequence ID" value="GEV57492.1"/>
    <property type="molecule type" value="Genomic_DNA"/>
</dbReference>
<feature type="compositionally biased region" description="Basic and acidic residues" evidence="1">
    <location>
        <begin position="519"/>
        <end position="543"/>
    </location>
</feature>
<feature type="compositionally biased region" description="Acidic residues" evidence="1">
    <location>
        <begin position="225"/>
        <end position="236"/>
    </location>
</feature>
<feature type="region of interest" description="Disordered" evidence="1">
    <location>
        <begin position="1"/>
        <end position="24"/>
    </location>
</feature>
<gene>
    <name evidence="2" type="ORF">Tci_129469</name>
</gene>
<evidence type="ECO:0000256" key="1">
    <source>
        <dbReference type="SAM" id="MobiDB-lite"/>
    </source>
</evidence>
<feature type="compositionally biased region" description="Basic and acidic residues" evidence="1">
    <location>
        <begin position="580"/>
        <end position="590"/>
    </location>
</feature>
<organism evidence="2">
    <name type="scientific">Tanacetum cinerariifolium</name>
    <name type="common">Dalmatian daisy</name>
    <name type="synonym">Chrysanthemum cinerariifolium</name>
    <dbReference type="NCBI Taxonomy" id="118510"/>
    <lineage>
        <taxon>Eukaryota</taxon>
        <taxon>Viridiplantae</taxon>
        <taxon>Streptophyta</taxon>
        <taxon>Embryophyta</taxon>
        <taxon>Tracheophyta</taxon>
        <taxon>Spermatophyta</taxon>
        <taxon>Magnoliopsida</taxon>
        <taxon>eudicotyledons</taxon>
        <taxon>Gunneridae</taxon>
        <taxon>Pentapetalae</taxon>
        <taxon>asterids</taxon>
        <taxon>campanulids</taxon>
        <taxon>Asterales</taxon>
        <taxon>Asteraceae</taxon>
        <taxon>Asteroideae</taxon>
        <taxon>Anthemideae</taxon>
        <taxon>Anthemidinae</taxon>
        <taxon>Tanacetum</taxon>
    </lineage>
</organism>
<proteinExistence type="predicted"/>
<feature type="region of interest" description="Disordered" evidence="1">
    <location>
        <begin position="494"/>
        <end position="592"/>
    </location>
</feature>
<sequence length="798" mass="90874">MTPATISLGLVPNPPPSTSFVPPSRTDRDILFQPLFDKLLTPPPSVDLPAPKVIALIPKVVAPEPAESIGSYSRTIVDHDAPSPKVYVSQLDGFMNTNTPNHVYKLKKALNGLKQAPRACDPVDTAMMEKSKLDEDPKEKAIDPTHYHEMVGTLMYLRASRPDLTFVKSSGEEDDDEDTTDDNDDDQDDDDQEDDVEDDEDEQTESDNDRNDFVYPKFSIHDEEERQDEGDKEEESFDPRVRTASRYESTKDESYDELNQRDNVEEEKLDEEKTHKEEEVNELYNDMNINLEGRDTEMIDALLTYSSSITSSFISNILNLNLDRGIDSILNLNNGSTSLVDVPVTMNVEMPPLSITTLLLPPIPLIQLQQQTQVPIPAIVPSISLQNLPPLVPYSSMNVEVVSSIPDIVDTYLANKMNKAKIIKEQVKVQVKEQVSKIFPRIEKLVNEQLEAKVLTCSSNKAKTSYAVAANLSKLELKKILIDKIENTVMFKRRQDDEDDDEEPFAGSNRWPKRRRARKEHDSSSAPEEKTSKSTGKSKEGSKSHQKSTGKFDQADEPIHTAKDLKEPTPLEFNTGFTKDQPKEDTHDSFNEPMDTPLDFSAFVMIRFKVDTPELFSGPKFELMKGSYKSLHYPHDLRKPLPLIPNSHGRRVIPFDHFISNDIAYLRRSASSQTYATLVMKTKAADYRHIKWIEDLVPNTMWSLNKDKKNKLMRIDKLHKFSDGTLNDVRTALDDMLKRIKMKYLPHTYCRNVDKERVGAKIQAMDKQLKNKRIMRSLEKFVGGRPYEGDLRLLEKTI</sequence>
<dbReference type="AlphaFoldDB" id="A0A699GPH3"/>
<evidence type="ECO:0008006" key="3">
    <source>
        <dbReference type="Google" id="ProtNLM"/>
    </source>
</evidence>
<comment type="caution">
    <text evidence="2">The sequence shown here is derived from an EMBL/GenBank/DDBJ whole genome shotgun (WGS) entry which is preliminary data.</text>
</comment>
<feature type="compositionally biased region" description="Basic and acidic residues" evidence="1">
    <location>
        <begin position="248"/>
        <end position="263"/>
    </location>
</feature>